<evidence type="ECO:0000313" key="1">
    <source>
        <dbReference type="EMBL" id="QPB84956.1"/>
    </source>
</evidence>
<organism evidence="1 2">
    <name type="scientific">Pseudoalteromonas rubra</name>
    <dbReference type="NCBI Taxonomy" id="43658"/>
    <lineage>
        <taxon>Bacteria</taxon>
        <taxon>Pseudomonadati</taxon>
        <taxon>Pseudomonadota</taxon>
        <taxon>Gammaproteobacteria</taxon>
        <taxon>Alteromonadales</taxon>
        <taxon>Pseudoalteromonadaceae</taxon>
        <taxon>Pseudoalteromonas</taxon>
    </lineage>
</organism>
<gene>
    <name evidence="1" type="ORF">CWC22_018990</name>
</gene>
<protein>
    <submittedName>
        <fullName evidence="1">Uncharacterized protein</fullName>
    </submittedName>
</protein>
<dbReference type="RefSeq" id="WP_138538062.1">
    <property type="nucleotide sequence ID" value="NZ_CP045429.1"/>
</dbReference>
<accession>A0A7S7YWL5</accession>
<name>A0A7S7YWL5_9GAMM</name>
<evidence type="ECO:0000313" key="2">
    <source>
        <dbReference type="Proteomes" id="UP000305729"/>
    </source>
</evidence>
<dbReference type="Proteomes" id="UP000305729">
    <property type="component" value="Chromosome 1"/>
</dbReference>
<dbReference type="EMBL" id="CP045429">
    <property type="protein sequence ID" value="QPB84956.1"/>
    <property type="molecule type" value="Genomic_DNA"/>
</dbReference>
<sequence length="71" mass="7683">MSIVAGPSGCNDGVIIERGQSHHSGLRMMLRAETLSGRVRQGAVSSQLLLLLSKRLQHAVFGGEHPAFFRI</sequence>
<proteinExistence type="predicted"/>
<reference evidence="1 2" key="1">
    <citation type="submission" date="2019-10" db="EMBL/GenBank/DDBJ databases">
        <title>Pseudoalteromonas rubra S4059.</title>
        <authorList>
            <person name="Paulsen S."/>
            <person name="Wang X."/>
        </authorList>
    </citation>
    <scope>NUCLEOTIDE SEQUENCE [LARGE SCALE GENOMIC DNA]</scope>
    <source>
        <strain evidence="1 2">S4059</strain>
    </source>
</reference>
<dbReference type="AlphaFoldDB" id="A0A7S7YWL5"/>